<evidence type="ECO:0000313" key="1">
    <source>
        <dbReference type="EMBL" id="CAD0348655.1"/>
    </source>
</evidence>
<dbReference type="InterPro" id="IPR053913">
    <property type="entry name" value="NADAR-DarT1"/>
</dbReference>
<gene>
    <name evidence="1" type="ORF">XSP_004123</name>
</gene>
<dbReference type="Pfam" id="PF22397">
    <property type="entry name" value="NADAR-DarT1"/>
    <property type="match status" value="1"/>
</dbReference>
<proteinExistence type="predicted"/>
<reference evidence="1 2" key="1">
    <citation type="submission" date="2020-07" db="EMBL/GenBank/DDBJ databases">
        <authorList>
            <person name="Teixeira M."/>
        </authorList>
    </citation>
    <scope>NUCLEOTIDE SEQUENCE</scope>
    <source>
        <plasmid evidence="1 2">2</plasmid>
    </source>
</reference>
<sequence length="238" mass="26501">MAERPIFVPSLDAPGLVKVVNFDIPWASGFAAVQKQKNISALHAAANSAGFSPLLEISTKSQEKAGQHLSAFHLKVRSELGDIPLENAFQGSKVFEHGGPFTDLLTSDPRSAKRDPRLQESGRLIAFEFEGNEFPLQPTTVFYDWLYLNAIWPHREWLRDRIDGSKNRYAGFTDIEFNPNKSINCQAKSCALFVSLMRLGELDEAIATSGSFIAMMKERSIRKSSAVQQQPGQMNLID</sequence>
<geneLocation type="plasmid" evidence="1 2">
    <name>2</name>
</geneLocation>
<keyword evidence="1" id="KW-0614">Plasmid</keyword>
<accession>A0A8E4EDQ9</accession>
<dbReference type="GeneID" id="79391415"/>
<name>A0A8E4EDQ9_9XANT</name>
<dbReference type="AlphaFoldDB" id="A0A8E4EDQ9"/>
<dbReference type="RefSeq" id="WP_119132491.1">
    <property type="nucleotide sequence ID" value="NZ_LR861804.1"/>
</dbReference>
<protein>
    <submittedName>
        <fullName evidence="1">Uncharacterized protein</fullName>
    </submittedName>
</protein>
<dbReference type="KEGG" id="xeu:XSP_004123"/>
<dbReference type="EMBL" id="LR824642">
    <property type="protein sequence ID" value="CAD0348655.1"/>
    <property type="molecule type" value="Genomic_DNA"/>
</dbReference>
<evidence type="ECO:0000313" key="2">
    <source>
        <dbReference type="Proteomes" id="UP000515493"/>
    </source>
</evidence>
<dbReference type="EMBL" id="LR861804">
    <property type="protein sequence ID" value="CAD1798220.1"/>
    <property type="molecule type" value="Genomic_DNA"/>
</dbReference>
<organism evidence="1">
    <name type="scientific">Xanthomonas euroxanthea</name>
    <dbReference type="NCBI Taxonomy" id="2259622"/>
    <lineage>
        <taxon>Bacteria</taxon>
        <taxon>Pseudomonadati</taxon>
        <taxon>Pseudomonadota</taxon>
        <taxon>Gammaproteobacteria</taxon>
        <taxon>Lysobacterales</taxon>
        <taxon>Lysobacteraceae</taxon>
        <taxon>Xanthomonas</taxon>
    </lineage>
</organism>
<dbReference type="Proteomes" id="UP000515493">
    <property type="component" value="Plasmid 2"/>
</dbReference>